<organism evidence="1 2">
    <name type="scientific">Arctium lappa</name>
    <name type="common">Greater burdock</name>
    <name type="synonym">Lappa major</name>
    <dbReference type="NCBI Taxonomy" id="4217"/>
    <lineage>
        <taxon>Eukaryota</taxon>
        <taxon>Viridiplantae</taxon>
        <taxon>Streptophyta</taxon>
        <taxon>Embryophyta</taxon>
        <taxon>Tracheophyta</taxon>
        <taxon>Spermatophyta</taxon>
        <taxon>Magnoliopsida</taxon>
        <taxon>eudicotyledons</taxon>
        <taxon>Gunneridae</taxon>
        <taxon>Pentapetalae</taxon>
        <taxon>asterids</taxon>
        <taxon>campanulids</taxon>
        <taxon>Asterales</taxon>
        <taxon>Asteraceae</taxon>
        <taxon>Carduoideae</taxon>
        <taxon>Cardueae</taxon>
        <taxon>Arctiinae</taxon>
        <taxon>Arctium</taxon>
    </lineage>
</organism>
<evidence type="ECO:0000313" key="2">
    <source>
        <dbReference type="Proteomes" id="UP001055879"/>
    </source>
</evidence>
<reference evidence="1 2" key="2">
    <citation type="journal article" date="2022" name="Mol. Ecol. Resour.">
        <title>The genomes of chicory, endive, great burdock and yacon provide insights into Asteraceae paleo-polyploidization history and plant inulin production.</title>
        <authorList>
            <person name="Fan W."/>
            <person name="Wang S."/>
            <person name="Wang H."/>
            <person name="Wang A."/>
            <person name="Jiang F."/>
            <person name="Liu H."/>
            <person name="Zhao H."/>
            <person name="Xu D."/>
            <person name="Zhang Y."/>
        </authorList>
    </citation>
    <scope>NUCLEOTIDE SEQUENCE [LARGE SCALE GENOMIC DNA]</scope>
    <source>
        <strain evidence="2">cv. Niubang</strain>
    </source>
</reference>
<keyword evidence="2" id="KW-1185">Reference proteome</keyword>
<reference evidence="2" key="1">
    <citation type="journal article" date="2022" name="Mol. Ecol. Resour.">
        <title>The genomes of chicory, endive, great burdock and yacon provide insights into Asteraceae palaeo-polyploidization history and plant inulin production.</title>
        <authorList>
            <person name="Fan W."/>
            <person name="Wang S."/>
            <person name="Wang H."/>
            <person name="Wang A."/>
            <person name="Jiang F."/>
            <person name="Liu H."/>
            <person name="Zhao H."/>
            <person name="Xu D."/>
            <person name="Zhang Y."/>
        </authorList>
    </citation>
    <scope>NUCLEOTIDE SEQUENCE [LARGE SCALE GENOMIC DNA]</scope>
    <source>
        <strain evidence="2">cv. Niubang</strain>
    </source>
</reference>
<sequence>MLNANDIWRANAAVFLSFSRFNMFARCKVIHIIKLRETKMTDKVDDNGGNPPLCTFMGKYTERNRDLHMVFIDLEKAYDCFLRDKRPKEMDNLQKW</sequence>
<protein>
    <submittedName>
        <fullName evidence="1">Uncharacterized protein</fullName>
    </submittedName>
</protein>
<gene>
    <name evidence="1" type="ORF">L6452_00060</name>
</gene>
<proteinExistence type="predicted"/>
<dbReference type="EMBL" id="CM042047">
    <property type="protein sequence ID" value="KAI3768964.1"/>
    <property type="molecule type" value="Genomic_DNA"/>
</dbReference>
<dbReference type="Proteomes" id="UP001055879">
    <property type="component" value="Linkage Group LG01"/>
</dbReference>
<accession>A0ACB9FCY0</accession>
<name>A0ACB9FCY0_ARCLA</name>
<evidence type="ECO:0000313" key="1">
    <source>
        <dbReference type="EMBL" id="KAI3768964.1"/>
    </source>
</evidence>
<comment type="caution">
    <text evidence="1">The sequence shown here is derived from an EMBL/GenBank/DDBJ whole genome shotgun (WGS) entry which is preliminary data.</text>
</comment>